<organism evidence="1 2">
    <name type="scientific">Lamprobacter modestohalophilus</name>
    <dbReference type="NCBI Taxonomy" id="1064514"/>
    <lineage>
        <taxon>Bacteria</taxon>
        <taxon>Pseudomonadati</taxon>
        <taxon>Pseudomonadota</taxon>
        <taxon>Gammaproteobacteria</taxon>
        <taxon>Chromatiales</taxon>
        <taxon>Chromatiaceae</taxon>
        <taxon>Lamprobacter</taxon>
    </lineage>
</organism>
<sequence>MKTTNQIPGEKDDFQAALTAMQRAAERARERARASTGVLVVWRDGRIVEELVDDTGQVASRTLREDDTNARR</sequence>
<dbReference type="AlphaFoldDB" id="A0A9X0W942"/>
<dbReference type="RefSeq" id="WP_200244548.1">
    <property type="nucleotide sequence ID" value="NZ_NRRY01000019.1"/>
</dbReference>
<evidence type="ECO:0000313" key="2">
    <source>
        <dbReference type="Proteomes" id="UP001138768"/>
    </source>
</evidence>
<dbReference type="Proteomes" id="UP001138768">
    <property type="component" value="Unassembled WGS sequence"/>
</dbReference>
<name>A0A9X0W942_9GAMM</name>
<keyword evidence="2" id="KW-1185">Reference proteome</keyword>
<comment type="caution">
    <text evidence="1">The sequence shown here is derived from an EMBL/GenBank/DDBJ whole genome shotgun (WGS) entry which is preliminary data.</text>
</comment>
<proteinExistence type="predicted"/>
<gene>
    <name evidence="1" type="ORF">CKO42_12890</name>
</gene>
<protein>
    <submittedName>
        <fullName evidence="1">Uncharacterized protein</fullName>
    </submittedName>
</protein>
<evidence type="ECO:0000313" key="1">
    <source>
        <dbReference type="EMBL" id="MBK1619317.1"/>
    </source>
</evidence>
<reference evidence="1 2" key="1">
    <citation type="journal article" date="2020" name="Microorganisms">
        <title>Osmotic Adaptation and Compatible Solute Biosynthesis of Phototrophic Bacteria as Revealed from Genome Analyses.</title>
        <authorList>
            <person name="Imhoff J.F."/>
            <person name="Rahn T."/>
            <person name="Kunzel S."/>
            <person name="Keller A."/>
            <person name="Neulinger S.C."/>
        </authorList>
    </citation>
    <scope>NUCLEOTIDE SEQUENCE [LARGE SCALE GENOMIC DNA]</scope>
    <source>
        <strain evidence="1 2">DSM 25653</strain>
    </source>
</reference>
<accession>A0A9X0W942</accession>
<dbReference type="EMBL" id="NRRY01000019">
    <property type="protein sequence ID" value="MBK1619317.1"/>
    <property type="molecule type" value="Genomic_DNA"/>
</dbReference>